<accession>A0AC61NQC3</accession>
<name>A0AC61NQC3_9BACT</name>
<sequence length="299" mass="32497">MKSISLDTLVDVAKKGTKRRLVIMHGMDHHTLNAAYVAQQNGVCDVLLTGSQDKIEEICKEEGYDLKAFTIYNTTSLEESIAKSVVLLKEKEADFVMKGSLTTDQYMRAILAKDAELFNRGSVLSHVCAISIPSFDRLLIASDVAIIPQPTIEHKIQMVNYQKEIFQRIGIENPCIGIITPSEVVSKKVISSTDAVEVKKHFEEAKDVIVEGPISLDLALDMEAVEEKGYKSRAGGKCNGLVFANLESGNVFYKSATKLMGADTAAIVMGANIPVVLTSRGDSVQCKINSIALGAILSN</sequence>
<gene>
    <name evidence="1" type="ORF">K4L44_07440</name>
</gene>
<evidence type="ECO:0000313" key="2">
    <source>
        <dbReference type="Proteomes" id="UP000826212"/>
    </source>
</evidence>
<proteinExistence type="predicted"/>
<keyword evidence="2" id="KW-1185">Reference proteome</keyword>
<dbReference type="EMBL" id="CP081303">
    <property type="protein sequence ID" value="QZE15657.1"/>
    <property type="molecule type" value="Genomic_DNA"/>
</dbReference>
<dbReference type="Proteomes" id="UP000826212">
    <property type="component" value="Chromosome"/>
</dbReference>
<evidence type="ECO:0000313" key="1">
    <source>
        <dbReference type="EMBL" id="QZE15657.1"/>
    </source>
</evidence>
<protein>
    <submittedName>
        <fullName evidence="1">Uncharacterized protein</fullName>
    </submittedName>
</protein>
<organism evidence="1 2">
    <name type="scientific">Halosquirtibacter laminarini</name>
    <dbReference type="NCBI Taxonomy" id="3374600"/>
    <lineage>
        <taxon>Bacteria</taxon>
        <taxon>Pseudomonadati</taxon>
        <taxon>Bacteroidota</taxon>
        <taxon>Bacteroidia</taxon>
        <taxon>Marinilabiliales</taxon>
        <taxon>Prolixibacteraceae</taxon>
        <taxon>Halosquirtibacter</taxon>
    </lineage>
</organism>
<reference evidence="1" key="1">
    <citation type="submission" date="2021-08" db="EMBL/GenBank/DDBJ databases">
        <title>Novel anaerobic bacterium isolated from sea squirt in East Sea, Republic of Korea.</title>
        <authorList>
            <person name="Nguyen T.H."/>
            <person name="Li Z."/>
            <person name="Lee Y.-J."/>
            <person name="Ko J."/>
            <person name="Kim S.-G."/>
        </authorList>
    </citation>
    <scope>NUCLEOTIDE SEQUENCE</scope>
    <source>
        <strain evidence="1">KCTC 25031</strain>
    </source>
</reference>